<dbReference type="InterPro" id="IPR028971">
    <property type="entry name" value="NAD-GDH_cat"/>
</dbReference>
<evidence type="ECO:0000313" key="4">
    <source>
        <dbReference type="EMBL" id="SDM75264.1"/>
    </source>
</evidence>
<name>A0A1G9VSU5_9ACTN</name>
<evidence type="ECO:0000313" key="5">
    <source>
        <dbReference type="Proteomes" id="UP000198680"/>
    </source>
</evidence>
<dbReference type="OrthoDB" id="9758052at2"/>
<dbReference type="PANTHER" id="PTHR43403">
    <property type="entry name" value="NAD-SPECIFIC GLUTAMATE DEHYDROGENASE"/>
    <property type="match status" value="1"/>
</dbReference>
<dbReference type="Pfam" id="PF05088">
    <property type="entry name" value="Bac_GDH_CD"/>
    <property type="match status" value="1"/>
</dbReference>
<dbReference type="InterPro" id="IPR048381">
    <property type="entry name" value="GDH_C"/>
</dbReference>
<organism evidence="4 5">
    <name type="scientific">Geodermatophilus siccatus</name>
    <dbReference type="NCBI Taxonomy" id="1137991"/>
    <lineage>
        <taxon>Bacteria</taxon>
        <taxon>Bacillati</taxon>
        <taxon>Actinomycetota</taxon>
        <taxon>Actinomycetes</taxon>
        <taxon>Geodermatophilales</taxon>
        <taxon>Geodermatophilaceae</taxon>
        <taxon>Geodermatophilus</taxon>
    </lineage>
</organism>
<dbReference type="STRING" id="1137991.SAMN05660642_03247"/>
<dbReference type="PANTHER" id="PTHR43403:SF1">
    <property type="entry name" value="NAD-SPECIFIC GLUTAMATE DEHYDROGENASE"/>
    <property type="match status" value="1"/>
</dbReference>
<reference evidence="5" key="1">
    <citation type="submission" date="2016-10" db="EMBL/GenBank/DDBJ databases">
        <authorList>
            <person name="Varghese N."/>
            <person name="Submissions S."/>
        </authorList>
    </citation>
    <scope>NUCLEOTIDE SEQUENCE [LARGE SCALE GENOMIC DNA]</scope>
    <source>
        <strain evidence="5">DSM 45419</strain>
    </source>
</reference>
<dbReference type="SUPFAM" id="SSF51735">
    <property type="entry name" value="NAD(P)-binding Rossmann-fold domains"/>
    <property type="match status" value="1"/>
</dbReference>
<accession>A0A1G9VSU5</accession>
<dbReference type="AlphaFoldDB" id="A0A1G9VSU5"/>
<dbReference type="InterPro" id="IPR046346">
    <property type="entry name" value="Aminoacid_DH-like_N_sf"/>
</dbReference>
<feature type="domain" description="NAD-glutamate dehydrogenase catalytic" evidence="2">
    <location>
        <begin position="208"/>
        <end position="694"/>
    </location>
</feature>
<proteinExistence type="predicted"/>
<dbReference type="Gene3D" id="3.40.50.720">
    <property type="entry name" value="NAD(P)-binding Rossmann-like Domain"/>
    <property type="match status" value="1"/>
</dbReference>
<gene>
    <name evidence="4" type="ORF">SAMN05660642_03247</name>
</gene>
<dbReference type="GO" id="GO:0004069">
    <property type="term" value="F:L-aspartate:2-oxoglutarate aminotransferase activity"/>
    <property type="evidence" value="ECO:0007669"/>
    <property type="project" value="InterPro"/>
</dbReference>
<dbReference type="Proteomes" id="UP000198680">
    <property type="component" value="Unassembled WGS sequence"/>
</dbReference>
<evidence type="ECO:0000259" key="2">
    <source>
        <dbReference type="Pfam" id="PF05088"/>
    </source>
</evidence>
<feature type="region of interest" description="Disordered" evidence="1">
    <location>
        <begin position="1"/>
        <end position="55"/>
    </location>
</feature>
<protein>
    <submittedName>
        <fullName evidence="4">Glutamate dehydrogenase</fullName>
    </submittedName>
</protein>
<dbReference type="InterPro" id="IPR049056">
    <property type="entry name" value="NAD_Glu_DH_HM3"/>
</dbReference>
<evidence type="ECO:0000259" key="3">
    <source>
        <dbReference type="Pfam" id="PF21074"/>
    </source>
</evidence>
<dbReference type="Pfam" id="PF21078">
    <property type="entry name" value="GDH_HM3"/>
    <property type="match status" value="1"/>
</dbReference>
<keyword evidence="5" id="KW-1185">Reference proteome</keyword>
<evidence type="ECO:0000256" key="1">
    <source>
        <dbReference type="SAM" id="MobiDB-lite"/>
    </source>
</evidence>
<dbReference type="Pfam" id="PF21074">
    <property type="entry name" value="GDH_C"/>
    <property type="match status" value="1"/>
</dbReference>
<sequence>MSAPAAAGADRRLTDPGASQRAPASEERTGSRKPASGHRRLTLRPEGPAGSDRVGGLVTWPATRPLLADVVPVFDRLGVRVADAAAVPGDDGAPATRLELLLPPGTAAATALPRLEQALAAAWAGETELDGLSRLTVGAGLPVPDVAVLRAACRYLAQVGLGLSRGYVEETVLAAPEFARALLASFAARHDPDAADPAAAAAAADHLAELLTRTTSLDQDRILRGLRDVLGAVVRTNRYQTDAAGAPRPALALKIASAELDLLPRPRPEVETFVCSPSMEGLHLRGACVARGGLRWSERPEDFRTEVLGLVKAQMVKNAVIVPAGAKGAFVVRQDLRGLDRAAVQARVADAYRTFVGALLDVTDDRDGDRVVHPPRTVVHDGDDPYLVVAADKGTATFSDLANEVSERRGFWLGDAFASGGSSGYDHKAMGITARGAWVSVRRHLRELGVDPDGPLTAVGVGDMSGDVFGNGMLLSDELRLVAAFDHRHVFLDPDPDPARSAAERRRLFALPGSSWHDYDRGALSAGGGVHRRDAKRVPLSPQVRARLGVDAEELSPAELVRAVLRAPVDLLWNGGIGTYVRAADETDAQVGDRANDAVRVTADELRCRVVGEGGNLGLTQRARIAAARAGVALNTDFIDNSAGVDTSDREVNLKVLLAGVPRAERDAVLRSVEDEVAAAVLADNALQARALSVCAAQAPFLLDRHAQLIGDLERQGLDRDLEGLPSEAEVERLRQAGAGLTRPEAAVLLAHSKNLVREELLASDLPDDPSVAGVLAAYFPRAVRERWPDRVAGHPLAREITATQLANDLVNRVGPGFLLRLEERHGVPTPVAARAYTVATRVLDLGSLWALVDDDVPLAVERLALPELQAATERAADRLLAAHPDPAALTAAAPALAAVVAELEPAAWLARPGAAGDRARALQAELTAAGAPPELAARVAVLGCQTDLVDLAGVARTAGVGIGRAVEADAAVEELLALPRVHAWTAEEAGISHWAVAARAALREEVDQLRWALVAALLRDADGDAAAFAERHAGALDRFTAVRRQAGSARDDVLGRACVVVAELRRLVRTVG</sequence>
<dbReference type="InterPro" id="IPR036291">
    <property type="entry name" value="NAD(P)-bd_dom_sf"/>
</dbReference>
<dbReference type="GO" id="GO:0004352">
    <property type="term" value="F:glutamate dehydrogenase (NAD+) activity"/>
    <property type="evidence" value="ECO:0007669"/>
    <property type="project" value="InterPro"/>
</dbReference>
<dbReference type="InterPro" id="IPR007780">
    <property type="entry name" value="NAD_Glu_DH_bac"/>
</dbReference>
<dbReference type="GO" id="GO:0006538">
    <property type="term" value="P:L-glutamate catabolic process"/>
    <property type="evidence" value="ECO:0007669"/>
    <property type="project" value="InterPro"/>
</dbReference>
<dbReference type="EMBL" id="FNHE01000008">
    <property type="protein sequence ID" value="SDM75264.1"/>
    <property type="molecule type" value="Genomic_DNA"/>
</dbReference>
<feature type="domain" description="NAD-specific glutamate dehydrogenase C-terminal" evidence="3">
    <location>
        <begin position="738"/>
        <end position="1066"/>
    </location>
</feature>
<dbReference type="SUPFAM" id="SSF53223">
    <property type="entry name" value="Aminoacid dehydrogenase-like, N-terminal domain"/>
    <property type="match status" value="1"/>
</dbReference>